<evidence type="ECO:0000313" key="5">
    <source>
        <dbReference type="Proteomes" id="UP000298340"/>
    </source>
</evidence>
<keyword evidence="4" id="KW-1185">Reference proteome</keyword>
<feature type="signal peptide" evidence="1">
    <location>
        <begin position="1"/>
        <end position="19"/>
    </location>
</feature>
<dbReference type="Proteomes" id="UP000298340">
    <property type="component" value="Unassembled WGS sequence"/>
</dbReference>
<evidence type="ECO:0000256" key="1">
    <source>
        <dbReference type="SAM" id="SignalP"/>
    </source>
</evidence>
<keyword evidence="1" id="KW-0732">Signal</keyword>
<evidence type="ECO:0000313" key="4">
    <source>
        <dbReference type="Proteomes" id="UP000295270"/>
    </source>
</evidence>
<evidence type="ECO:0000313" key="3">
    <source>
        <dbReference type="EMBL" id="TEB44203.1"/>
    </source>
</evidence>
<comment type="caution">
    <text evidence="3">The sequence shown here is derived from an EMBL/GenBank/DDBJ whole genome shotgun (WGS) entry which is preliminary data.</text>
</comment>
<sequence length="171" mass="19940">MNKIKIVLAFHLIFFFSYASPKLNQPEISNPKEIAFDKSELAKKWLVKSIENFFKQESADMISITTKSYNDYKTDAMNIDMDTEGSLTLEQFNKKWKKKYDVKYAGYDGFLISAQDWVKIVVSKCELISAKGNVYIFQVIIKDTQYKSTYKRDIKVIESGKSFLIDDVKEY</sequence>
<dbReference type="Proteomes" id="UP000295270">
    <property type="component" value="Unassembled WGS sequence"/>
</dbReference>
<dbReference type="OrthoDB" id="763376at2"/>
<organism evidence="3 5">
    <name type="scientific">Flavobacterium circumlabens</name>
    <dbReference type="NCBI Taxonomy" id="2133765"/>
    <lineage>
        <taxon>Bacteria</taxon>
        <taxon>Pseudomonadati</taxon>
        <taxon>Bacteroidota</taxon>
        <taxon>Flavobacteriia</taxon>
        <taxon>Flavobacteriales</taxon>
        <taxon>Flavobacteriaceae</taxon>
        <taxon>Flavobacterium</taxon>
    </lineage>
</organism>
<reference evidence="2" key="3">
    <citation type="submission" date="2019-03" db="EMBL/GenBank/DDBJ databases">
        <authorList>
            <person name="Whitman W."/>
            <person name="Huntemann M."/>
            <person name="Clum A."/>
            <person name="Pillay M."/>
            <person name="Palaniappan K."/>
            <person name="Varghese N."/>
            <person name="Mikhailova N."/>
            <person name="Stamatis D."/>
            <person name="Reddy T."/>
            <person name="Daum C."/>
            <person name="Shapiro N."/>
            <person name="Ivanova N."/>
            <person name="Kyrpides N."/>
            <person name="Woyke T."/>
        </authorList>
    </citation>
    <scope>NUCLEOTIDE SEQUENCE</scope>
    <source>
        <strain evidence="2">P5626</strain>
    </source>
</reference>
<dbReference type="RefSeq" id="WP_132034827.1">
    <property type="nucleotide sequence ID" value="NZ_QWDN01000003.1"/>
</dbReference>
<reference evidence="2 4" key="1">
    <citation type="journal article" date="2015" name="Stand. Genomic Sci.">
        <title>Genomic Encyclopedia of Bacterial and Archaeal Type Strains, Phase III: the genomes of soil and plant-associated and newly described type strains.</title>
        <authorList>
            <person name="Whitman W.B."/>
            <person name="Woyke T."/>
            <person name="Klenk H.P."/>
            <person name="Zhou Y."/>
            <person name="Lilburn T.G."/>
            <person name="Beck B.J."/>
            <person name="De Vos P."/>
            <person name="Vandamme P."/>
            <person name="Eisen J.A."/>
            <person name="Garrity G."/>
            <person name="Hugenholtz P."/>
            <person name="Kyrpides N.C."/>
        </authorList>
    </citation>
    <scope>NUCLEOTIDE SEQUENCE [LARGE SCALE GENOMIC DNA]</scope>
    <source>
        <strain evidence="2 4">P5626</strain>
    </source>
</reference>
<dbReference type="AlphaFoldDB" id="A0A4Y7UCM1"/>
<evidence type="ECO:0000313" key="2">
    <source>
        <dbReference type="EMBL" id="TCN58788.1"/>
    </source>
</evidence>
<feature type="chain" id="PRO_5043204876" description="DUF3828 domain-containing protein" evidence="1">
    <location>
        <begin position="20"/>
        <end position="171"/>
    </location>
</feature>
<gene>
    <name evidence="3" type="ORF">D0809_10595</name>
    <name evidence="2" type="ORF">EV142_103229</name>
</gene>
<evidence type="ECO:0008006" key="6">
    <source>
        <dbReference type="Google" id="ProtNLM"/>
    </source>
</evidence>
<protein>
    <recommendedName>
        <fullName evidence="6">DUF3828 domain-containing protein</fullName>
    </recommendedName>
</protein>
<dbReference type="EMBL" id="SLWA01000003">
    <property type="protein sequence ID" value="TCN58788.1"/>
    <property type="molecule type" value="Genomic_DNA"/>
</dbReference>
<proteinExistence type="predicted"/>
<dbReference type="EMBL" id="QWDN01000003">
    <property type="protein sequence ID" value="TEB44203.1"/>
    <property type="molecule type" value="Genomic_DNA"/>
</dbReference>
<name>A0A4Y7UCM1_9FLAO</name>
<reference evidence="3 5" key="2">
    <citation type="journal article" date="2018" name="Syst. Appl. Microbiol.">
        <title>Flavobacterium circumlabens sp. nov. and Flavobacterium cupreum sp. nov., two psychrotrophic species isolated from Antarctic environmental samples.</title>
        <authorList>
            <person name="Kralova S."/>
            <person name="Busse H.J."/>
            <person name="Svec P."/>
            <person name="Maslanova I."/>
            <person name="Stankova E."/>
            <person name="Bartak M."/>
            <person name="Sedlacek I."/>
        </authorList>
    </citation>
    <scope>NUCLEOTIDE SEQUENCE [LARGE SCALE GENOMIC DNA]</scope>
    <source>
        <strain evidence="3 5">CCM 8828</strain>
    </source>
</reference>
<accession>A0A4Y7UCM1</accession>